<feature type="compositionally biased region" description="Polar residues" evidence="1">
    <location>
        <begin position="142"/>
        <end position="153"/>
    </location>
</feature>
<dbReference type="EnsemblMetazoa" id="Aqu2.1.04219_001">
    <property type="protein sequence ID" value="Aqu2.1.04219_001"/>
    <property type="gene ID" value="Aqu2.1.04219"/>
</dbReference>
<sequence length="153" mass="17319">MSVEDFNNKMGYVNGKTDADLLIEEYDDEEMIEDMTIIESCCEAVEKINERLQEMSNETDVMMSRLDELKTGVREQVQSVLSGPPPQSLYKKKLSPVVSKASHPPTSTPSPQILPRVPHYVRPPTPVNPMTSSGTYYPPPTNRMTNYQQPMPR</sequence>
<proteinExistence type="predicted"/>
<dbReference type="AlphaFoldDB" id="A0A1X7SQ30"/>
<reference evidence="2" key="1">
    <citation type="submission" date="2017-05" db="UniProtKB">
        <authorList>
            <consortium name="EnsemblMetazoa"/>
        </authorList>
    </citation>
    <scope>IDENTIFICATION</scope>
</reference>
<feature type="region of interest" description="Disordered" evidence="1">
    <location>
        <begin position="77"/>
        <end position="153"/>
    </location>
</feature>
<evidence type="ECO:0000313" key="2">
    <source>
        <dbReference type="EnsemblMetazoa" id="Aqu2.1.04219_001"/>
    </source>
</evidence>
<protein>
    <submittedName>
        <fullName evidence="2">Uncharacterized protein</fullName>
    </submittedName>
</protein>
<evidence type="ECO:0000256" key="1">
    <source>
        <dbReference type="SAM" id="MobiDB-lite"/>
    </source>
</evidence>
<dbReference type="OrthoDB" id="300289at2759"/>
<accession>A0A1X7SQ30</accession>
<name>A0A1X7SQ30_AMPQE</name>
<organism evidence="2">
    <name type="scientific">Amphimedon queenslandica</name>
    <name type="common">Sponge</name>
    <dbReference type="NCBI Taxonomy" id="400682"/>
    <lineage>
        <taxon>Eukaryota</taxon>
        <taxon>Metazoa</taxon>
        <taxon>Porifera</taxon>
        <taxon>Demospongiae</taxon>
        <taxon>Heteroscleromorpha</taxon>
        <taxon>Haplosclerida</taxon>
        <taxon>Niphatidae</taxon>
        <taxon>Amphimedon</taxon>
    </lineage>
</organism>
<dbReference type="InParanoid" id="A0A1X7SQ30"/>